<organism evidence="2 3">
    <name type="scientific">Microbacterium terricola</name>
    <dbReference type="NCBI Taxonomy" id="344163"/>
    <lineage>
        <taxon>Bacteria</taxon>
        <taxon>Bacillati</taxon>
        <taxon>Actinomycetota</taxon>
        <taxon>Actinomycetes</taxon>
        <taxon>Micrococcales</taxon>
        <taxon>Microbacteriaceae</taxon>
        <taxon>Microbacterium</taxon>
    </lineage>
</organism>
<protein>
    <submittedName>
        <fullName evidence="2">Uncharacterized protein</fullName>
    </submittedName>
</protein>
<feature type="transmembrane region" description="Helical" evidence="1">
    <location>
        <begin position="13"/>
        <end position="35"/>
    </location>
</feature>
<keyword evidence="1" id="KW-1133">Transmembrane helix</keyword>
<evidence type="ECO:0000313" key="2">
    <source>
        <dbReference type="EMBL" id="BDV31706.1"/>
    </source>
</evidence>
<reference evidence="2 3" key="1">
    <citation type="submission" date="2022-12" db="EMBL/GenBank/DDBJ databases">
        <title>Microbacterium terricola strain KV-448 chromosome, complete genome.</title>
        <authorList>
            <person name="Oshima T."/>
            <person name="Moriya T."/>
            <person name="Bessho Y."/>
        </authorList>
    </citation>
    <scope>NUCLEOTIDE SEQUENCE [LARGE SCALE GENOMIC DNA]</scope>
    <source>
        <strain evidence="2 3">KV-448</strain>
    </source>
</reference>
<keyword evidence="1" id="KW-0812">Transmembrane</keyword>
<evidence type="ECO:0000313" key="3">
    <source>
        <dbReference type="Proteomes" id="UP001317779"/>
    </source>
</evidence>
<gene>
    <name evidence="2" type="ORF">Microterr_23660</name>
</gene>
<keyword evidence="1" id="KW-0472">Membrane</keyword>
<dbReference type="Proteomes" id="UP001317779">
    <property type="component" value="Chromosome"/>
</dbReference>
<name>A0ABM8E1P1_9MICO</name>
<sequence length="39" mass="3962">MTDDKKGPSTARITIWIVVGAIGVYMLVSGIIGIISGGA</sequence>
<accession>A0ABM8E1P1</accession>
<proteinExistence type="predicted"/>
<dbReference type="EMBL" id="AP027141">
    <property type="protein sequence ID" value="BDV31706.1"/>
    <property type="molecule type" value="Genomic_DNA"/>
</dbReference>
<keyword evidence="3" id="KW-1185">Reference proteome</keyword>
<evidence type="ECO:0000256" key="1">
    <source>
        <dbReference type="SAM" id="Phobius"/>
    </source>
</evidence>